<dbReference type="EMBL" id="AMGM01000044">
    <property type="protein sequence ID" value="EKB48727.1"/>
    <property type="molecule type" value="Genomic_DNA"/>
</dbReference>
<proteinExistence type="predicted"/>
<accession>K1L993</accession>
<organism evidence="1 2">
    <name type="scientific">Cecembia lonarensis (strain CCUG 58316 / KCTC 22772 / LW9)</name>
    <dbReference type="NCBI Taxonomy" id="1225176"/>
    <lineage>
        <taxon>Bacteria</taxon>
        <taxon>Pseudomonadati</taxon>
        <taxon>Bacteroidota</taxon>
        <taxon>Cytophagia</taxon>
        <taxon>Cytophagales</taxon>
        <taxon>Cyclobacteriaceae</taxon>
        <taxon>Cecembia</taxon>
    </lineage>
</organism>
<dbReference type="Gene3D" id="3.40.50.300">
    <property type="entry name" value="P-loop containing nucleotide triphosphate hydrolases"/>
    <property type="match status" value="2"/>
</dbReference>
<dbReference type="Proteomes" id="UP000004478">
    <property type="component" value="Unassembled WGS sequence"/>
</dbReference>
<comment type="caution">
    <text evidence="1">The sequence shown here is derived from an EMBL/GenBank/DDBJ whole genome shotgun (WGS) entry which is preliminary data.</text>
</comment>
<dbReference type="RefSeq" id="WP_009185709.1">
    <property type="nucleotide sequence ID" value="NZ_AMGM01000044.1"/>
</dbReference>
<dbReference type="InterPro" id="IPR027417">
    <property type="entry name" value="P-loop_NTPase"/>
</dbReference>
<sequence>MKRLRLIEFGGIPGSGKSFMVNKLALRLKEKLGYYPAPIFEWDQLLKNIPVWEDLKIQENEFNKLLLRIYKRWNIDSFGINKSIIHAAEEGAQKAYIDLYLDIQDFKKNSEHAIKFPRDAEIICKYLKILTEYYYYYINHHTKWSCLLLSEGYGKHSTHIISHQRRLNPKMTSFLQNAPNIDLYFYLDTDLKTAYERKRNMKGFYAEYDFIEAEKLLEKTKQLNEAHLEILKESGVEVFRVNNNEFEPAFEFIFNQIISTISN</sequence>
<reference evidence="1 2" key="1">
    <citation type="journal article" date="2012" name="J. Bacteriol.">
        <title>Draft Genome Sequence of Cecembia lonarensis Strain LW9T, Isolated from Lonar Lake, a Haloalkaline Lake in India.</title>
        <authorList>
            <person name="Shivaji S."/>
            <person name="Ara S."/>
            <person name="Singh A."/>
            <person name="Pinnaka A.K."/>
        </authorList>
    </citation>
    <scope>NUCLEOTIDE SEQUENCE [LARGE SCALE GENOMIC DNA]</scope>
    <source>
        <strain evidence="1 2">LW9</strain>
    </source>
</reference>
<dbReference type="OrthoDB" id="5333475at2"/>
<gene>
    <name evidence="1" type="ORF">B879_02686</name>
</gene>
<evidence type="ECO:0000313" key="1">
    <source>
        <dbReference type="EMBL" id="EKB48727.1"/>
    </source>
</evidence>
<keyword evidence="2" id="KW-1185">Reference proteome</keyword>
<evidence type="ECO:0000313" key="2">
    <source>
        <dbReference type="Proteomes" id="UP000004478"/>
    </source>
</evidence>
<protein>
    <submittedName>
        <fullName evidence="1">Uncharacterized protein</fullName>
    </submittedName>
</protein>
<dbReference type="AlphaFoldDB" id="K1L993"/>
<name>K1L993_CECL9</name>
<dbReference type="SUPFAM" id="SSF52540">
    <property type="entry name" value="P-loop containing nucleoside triphosphate hydrolases"/>
    <property type="match status" value="1"/>
</dbReference>